<keyword evidence="5" id="KW-1185">Reference proteome</keyword>
<reference evidence="4" key="1">
    <citation type="submission" date="2020-11" db="EMBL/GenBank/DDBJ databases">
        <title>Nocardia NEAU-351.nov., a novel actinomycete isolated from the cow dung.</title>
        <authorList>
            <person name="Zhang X."/>
        </authorList>
    </citation>
    <scope>NUCLEOTIDE SEQUENCE</scope>
    <source>
        <strain evidence="4">NEAU-351</strain>
    </source>
</reference>
<dbReference type="RefSeq" id="WP_196147251.1">
    <property type="nucleotide sequence ID" value="NZ_JADMLG010000001.1"/>
</dbReference>
<dbReference type="Gene3D" id="3.90.180.10">
    <property type="entry name" value="Medium-chain alcohol dehydrogenases, catalytic domain"/>
    <property type="match status" value="1"/>
</dbReference>
<accession>A0A931I650</accession>
<proteinExistence type="predicted"/>
<dbReference type="PANTHER" id="PTHR48106">
    <property type="entry name" value="QUINONE OXIDOREDUCTASE PIG3-RELATED"/>
    <property type="match status" value="1"/>
</dbReference>
<protein>
    <submittedName>
        <fullName evidence="4">Zinc-binding dehydrogenase</fullName>
    </submittedName>
</protein>
<dbReference type="GO" id="GO:0016651">
    <property type="term" value="F:oxidoreductase activity, acting on NAD(P)H"/>
    <property type="evidence" value="ECO:0007669"/>
    <property type="project" value="TreeGrafter"/>
</dbReference>
<dbReference type="SUPFAM" id="SSF50129">
    <property type="entry name" value="GroES-like"/>
    <property type="match status" value="1"/>
</dbReference>
<dbReference type="EMBL" id="JADMLG010000001">
    <property type="protein sequence ID" value="MBH0774911.1"/>
    <property type="molecule type" value="Genomic_DNA"/>
</dbReference>
<organism evidence="4 5">
    <name type="scientific">Nocardia bovistercoris</name>
    <dbReference type="NCBI Taxonomy" id="2785916"/>
    <lineage>
        <taxon>Bacteria</taxon>
        <taxon>Bacillati</taxon>
        <taxon>Actinomycetota</taxon>
        <taxon>Actinomycetes</taxon>
        <taxon>Mycobacteriales</taxon>
        <taxon>Nocardiaceae</taxon>
        <taxon>Nocardia</taxon>
    </lineage>
</organism>
<evidence type="ECO:0000313" key="4">
    <source>
        <dbReference type="EMBL" id="MBH0774911.1"/>
    </source>
</evidence>
<comment type="caution">
    <text evidence="4">The sequence shown here is derived from an EMBL/GenBank/DDBJ whole genome shotgun (WGS) entry which is preliminary data.</text>
</comment>
<dbReference type="SUPFAM" id="SSF51735">
    <property type="entry name" value="NAD(P)-binding Rossmann-fold domains"/>
    <property type="match status" value="1"/>
</dbReference>
<keyword evidence="2" id="KW-0560">Oxidoreductase</keyword>
<dbReference type="Pfam" id="PF00107">
    <property type="entry name" value="ADH_zinc_N"/>
    <property type="match status" value="1"/>
</dbReference>
<dbReference type="InterPro" id="IPR020843">
    <property type="entry name" value="ER"/>
</dbReference>
<dbReference type="AlphaFoldDB" id="A0A931I650"/>
<evidence type="ECO:0000256" key="1">
    <source>
        <dbReference type="ARBA" id="ARBA00022857"/>
    </source>
</evidence>
<dbReference type="InterPro" id="IPR013149">
    <property type="entry name" value="ADH-like_C"/>
</dbReference>
<dbReference type="SMART" id="SM00829">
    <property type="entry name" value="PKS_ER"/>
    <property type="match status" value="1"/>
</dbReference>
<evidence type="ECO:0000313" key="5">
    <source>
        <dbReference type="Proteomes" id="UP000655751"/>
    </source>
</evidence>
<keyword evidence="1" id="KW-0521">NADP</keyword>
<dbReference type="Gene3D" id="3.40.50.720">
    <property type="entry name" value="NAD(P)-binding Rossmann-like Domain"/>
    <property type="match status" value="1"/>
</dbReference>
<dbReference type="InterPro" id="IPR011032">
    <property type="entry name" value="GroES-like_sf"/>
</dbReference>
<feature type="domain" description="Enoyl reductase (ER)" evidence="3">
    <location>
        <begin position="10"/>
        <end position="318"/>
    </location>
</feature>
<evidence type="ECO:0000259" key="3">
    <source>
        <dbReference type="SMART" id="SM00829"/>
    </source>
</evidence>
<dbReference type="InterPro" id="IPR036291">
    <property type="entry name" value="NAD(P)-bd_dom_sf"/>
</dbReference>
<dbReference type="InterPro" id="IPR013154">
    <property type="entry name" value="ADH-like_N"/>
</dbReference>
<dbReference type="GO" id="GO:0070402">
    <property type="term" value="F:NADPH binding"/>
    <property type="evidence" value="ECO:0007669"/>
    <property type="project" value="TreeGrafter"/>
</dbReference>
<sequence length="323" mass="32968">MRAIVMTGVGGPEVLVVRDVPRPEPDAEELVIRTEAVPVLYPETALRSGAFPTPVAPPFVFGYQAVGTVVATGSRVDDALYGRRVGVAAGSGAYADYVAAPAASATPIPDGLDAATAAATLMSGSVALELLDAAALTGTETVLVEAAATGVGAALTQLAAGRGVRVLATAGEAAKAERARTLGAEHVFDHRDPHWVDRLRDELGPASVDVVFDSIGGESAAAMLEVLTPLTGRLLGYGFLSGAPASVTAADLIARGLTFVGCAGPHWLDQVAGRRADALELAAAGSLDCLVESVLPLEQAAEAHRLVEARTPLGKIILRPRTS</sequence>
<dbReference type="Pfam" id="PF08240">
    <property type="entry name" value="ADH_N"/>
    <property type="match status" value="1"/>
</dbReference>
<evidence type="ECO:0000256" key="2">
    <source>
        <dbReference type="ARBA" id="ARBA00023002"/>
    </source>
</evidence>
<name>A0A931I650_9NOCA</name>
<dbReference type="Proteomes" id="UP000655751">
    <property type="component" value="Unassembled WGS sequence"/>
</dbReference>
<gene>
    <name evidence="4" type="ORF">IT779_01255</name>
</gene>